<evidence type="ECO:0000259" key="11">
    <source>
        <dbReference type="Pfam" id="PF01529"/>
    </source>
</evidence>
<dbReference type="PANTHER" id="PTHR22883">
    <property type="entry name" value="ZINC FINGER DHHC DOMAIN CONTAINING PROTEIN"/>
    <property type="match status" value="1"/>
</dbReference>
<dbReference type="OrthoDB" id="4096362at2759"/>
<keyword evidence="4 10" id="KW-1133">Transmembrane helix</keyword>
<reference evidence="12 13" key="1">
    <citation type="submission" date="2012-10" db="EMBL/GenBank/DDBJ databases">
        <authorList>
            <person name="Zafar N."/>
            <person name="Inman J."/>
            <person name="Hall N."/>
            <person name="Lorenzi H."/>
            <person name="Caler E."/>
        </authorList>
    </citation>
    <scope>NUCLEOTIDE SEQUENCE [LARGE SCALE GENOMIC DNA]</scope>
    <source>
        <strain evidence="12 13">IP1</strain>
    </source>
</reference>
<dbReference type="Pfam" id="PF01529">
    <property type="entry name" value="DHHC"/>
    <property type="match status" value="1"/>
</dbReference>
<comment type="domain">
    <text evidence="10">The DHHC domain is required for palmitoyltransferase activity.</text>
</comment>
<dbReference type="InterPro" id="IPR001594">
    <property type="entry name" value="Palmitoyltrfase_DHHC"/>
</dbReference>
<comment type="catalytic activity">
    <reaction evidence="9 10">
        <text>L-cysteinyl-[protein] + hexadecanoyl-CoA = S-hexadecanoyl-L-cysteinyl-[protein] + CoA</text>
        <dbReference type="Rhea" id="RHEA:36683"/>
        <dbReference type="Rhea" id="RHEA-COMP:10131"/>
        <dbReference type="Rhea" id="RHEA-COMP:11032"/>
        <dbReference type="ChEBI" id="CHEBI:29950"/>
        <dbReference type="ChEBI" id="CHEBI:57287"/>
        <dbReference type="ChEBI" id="CHEBI:57379"/>
        <dbReference type="ChEBI" id="CHEBI:74151"/>
        <dbReference type="EC" id="2.3.1.225"/>
    </reaction>
</comment>
<dbReference type="RefSeq" id="XP_004259046.1">
    <property type="nucleotide sequence ID" value="XM_004258998.1"/>
</dbReference>
<comment type="subcellular location">
    <subcellularLocation>
        <location evidence="1">Endomembrane system</location>
        <topology evidence="1">Multi-pass membrane protein</topology>
    </subcellularLocation>
</comment>
<organism evidence="12 13">
    <name type="scientific">Entamoeba invadens IP1</name>
    <dbReference type="NCBI Taxonomy" id="370355"/>
    <lineage>
        <taxon>Eukaryota</taxon>
        <taxon>Amoebozoa</taxon>
        <taxon>Evosea</taxon>
        <taxon>Archamoebae</taxon>
        <taxon>Mastigamoebida</taxon>
        <taxon>Entamoebidae</taxon>
        <taxon>Entamoeba</taxon>
    </lineage>
</organism>
<keyword evidence="6" id="KW-0564">Palmitate</keyword>
<dbReference type="PROSITE" id="PS50216">
    <property type="entry name" value="DHHC"/>
    <property type="match status" value="1"/>
</dbReference>
<feature type="transmembrane region" description="Helical" evidence="10">
    <location>
        <begin position="51"/>
        <end position="77"/>
    </location>
</feature>
<evidence type="ECO:0000256" key="9">
    <source>
        <dbReference type="ARBA" id="ARBA00048048"/>
    </source>
</evidence>
<dbReference type="GO" id="GO:0005783">
    <property type="term" value="C:endoplasmic reticulum"/>
    <property type="evidence" value="ECO:0007669"/>
    <property type="project" value="TreeGrafter"/>
</dbReference>
<evidence type="ECO:0000256" key="6">
    <source>
        <dbReference type="ARBA" id="ARBA00023139"/>
    </source>
</evidence>
<comment type="similarity">
    <text evidence="10">Belongs to the DHHC palmitoyltransferase family.</text>
</comment>
<comment type="caution">
    <text evidence="10">Lacks conserved residue(s) required for the propagation of feature annotation.</text>
</comment>
<dbReference type="EC" id="2.3.1.225" evidence="10"/>
<feature type="domain" description="Palmitoyltransferase DHHC" evidence="11">
    <location>
        <begin position="17"/>
        <end position="86"/>
    </location>
</feature>
<evidence type="ECO:0000313" key="12">
    <source>
        <dbReference type="EMBL" id="ELP92275.1"/>
    </source>
</evidence>
<gene>
    <name evidence="12" type="ORF">EIN_119090</name>
</gene>
<keyword evidence="7" id="KW-0449">Lipoprotein</keyword>
<dbReference type="PANTHER" id="PTHR22883:SF43">
    <property type="entry name" value="PALMITOYLTRANSFERASE APP"/>
    <property type="match status" value="1"/>
</dbReference>
<proteinExistence type="inferred from homology"/>
<dbReference type="GeneID" id="14891210"/>
<sequence length="92" mass="11248">MPHYDFKFRECNEEILCHMFNNRPFRGSHCSYCNNCVDKFDHHCPWNYRSYFFLLFWSLMYLAYIMACSLAGILVPIENPWSWKAFLKSWKS</sequence>
<dbReference type="AlphaFoldDB" id="L7FQ00"/>
<dbReference type="GO" id="GO:0006612">
    <property type="term" value="P:protein targeting to membrane"/>
    <property type="evidence" value="ECO:0007669"/>
    <property type="project" value="TreeGrafter"/>
</dbReference>
<accession>L7FQ00</accession>
<keyword evidence="3 10" id="KW-0812">Transmembrane</keyword>
<keyword evidence="13" id="KW-1185">Reference proteome</keyword>
<evidence type="ECO:0000256" key="7">
    <source>
        <dbReference type="ARBA" id="ARBA00023288"/>
    </source>
</evidence>
<name>L7FQ00_ENTIV</name>
<protein>
    <recommendedName>
        <fullName evidence="10">Palmitoyltransferase</fullName>
        <ecNumber evidence="10">2.3.1.225</ecNumber>
    </recommendedName>
</protein>
<dbReference type="VEuPathDB" id="AmoebaDB:EIN_119090"/>
<evidence type="ECO:0000256" key="4">
    <source>
        <dbReference type="ARBA" id="ARBA00022989"/>
    </source>
</evidence>
<dbReference type="Proteomes" id="UP000014680">
    <property type="component" value="Unassembled WGS sequence"/>
</dbReference>
<dbReference type="InterPro" id="IPR039859">
    <property type="entry name" value="PFA4/ZDH16/20/ERF2-like"/>
</dbReference>
<evidence type="ECO:0000256" key="3">
    <source>
        <dbReference type="ARBA" id="ARBA00022692"/>
    </source>
</evidence>
<keyword evidence="5 10" id="KW-0472">Membrane</keyword>
<dbReference type="GO" id="GO:0005794">
    <property type="term" value="C:Golgi apparatus"/>
    <property type="evidence" value="ECO:0007669"/>
    <property type="project" value="TreeGrafter"/>
</dbReference>
<keyword evidence="2 10" id="KW-0808">Transferase</keyword>
<dbReference type="EMBL" id="KB206391">
    <property type="protein sequence ID" value="ELP92275.1"/>
    <property type="molecule type" value="Genomic_DNA"/>
</dbReference>
<evidence type="ECO:0000313" key="13">
    <source>
        <dbReference type="Proteomes" id="UP000014680"/>
    </source>
</evidence>
<evidence type="ECO:0000256" key="8">
    <source>
        <dbReference type="ARBA" id="ARBA00023315"/>
    </source>
</evidence>
<evidence type="ECO:0000256" key="5">
    <source>
        <dbReference type="ARBA" id="ARBA00023136"/>
    </source>
</evidence>
<evidence type="ECO:0000256" key="1">
    <source>
        <dbReference type="ARBA" id="ARBA00004127"/>
    </source>
</evidence>
<dbReference type="GO" id="GO:0019706">
    <property type="term" value="F:protein-cysteine S-palmitoyltransferase activity"/>
    <property type="evidence" value="ECO:0007669"/>
    <property type="project" value="UniProtKB-EC"/>
</dbReference>
<keyword evidence="8 10" id="KW-0012">Acyltransferase</keyword>
<evidence type="ECO:0000256" key="10">
    <source>
        <dbReference type="RuleBase" id="RU079119"/>
    </source>
</evidence>
<evidence type="ECO:0000256" key="2">
    <source>
        <dbReference type="ARBA" id="ARBA00022679"/>
    </source>
</evidence>
<dbReference type="KEGG" id="eiv:EIN_119090"/>